<dbReference type="STRING" id="47864.GA0070560_1157"/>
<evidence type="ECO:0000313" key="2">
    <source>
        <dbReference type="EMBL" id="SCG60456.1"/>
    </source>
</evidence>
<keyword evidence="3" id="KW-1185">Reference proteome</keyword>
<dbReference type="EMBL" id="FMDN01000015">
    <property type="protein sequence ID" value="SCG60456.1"/>
    <property type="molecule type" value="Genomic_DNA"/>
</dbReference>
<proteinExistence type="predicted"/>
<sequence>MGPLDRGVLHLLDADRTLLRSLPNPLTPQEQARIRDARPAGPPPTPATQPLRVERRVSSRGVLVIAGQKIHVGIGHAGRTLTVEDADTTFRVHDGDQFLTEVPQRAVRSNLI</sequence>
<evidence type="ECO:0000256" key="1">
    <source>
        <dbReference type="SAM" id="MobiDB-lite"/>
    </source>
</evidence>
<feature type="region of interest" description="Disordered" evidence="1">
    <location>
        <begin position="21"/>
        <end position="50"/>
    </location>
</feature>
<reference evidence="3" key="1">
    <citation type="submission" date="2016-06" db="EMBL/GenBank/DDBJ databases">
        <authorList>
            <person name="Varghese N."/>
        </authorList>
    </citation>
    <scope>NUCLEOTIDE SEQUENCE [LARGE SCALE GENOMIC DNA]</scope>
    <source>
        <strain evidence="3">DSM 43171</strain>
    </source>
</reference>
<organism evidence="2 3">
    <name type="scientific">Micromonospora halophytica</name>
    <dbReference type="NCBI Taxonomy" id="47864"/>
    <lineage>
        <taxon>Bacteria</taxon>
        <taxon>Bacillati</taxon>
        <taxon>Actinomycetota</taxon>
        <taxon>Actinomycetes</taxon>
        <taxon>Micromonosporales</taxon>
        <taxon>Micromonosporaceae</taxon>
        <taxon>Micromonospora</taxon>
    </lineage>
</organism>
<protein>
    <submittedName>
        <fullName evidence="2">Uncharacterized protein</fullName>
    </submittedName>
</protein>
<name>A0A1C5IRQ0_9ACTN</name>
<accession>A0A1C5IRQ0</accession>
<evidence type="ECO:0000313" key="3">
    <source>
        <dbReference type="Proteomes" id="UP000199408"/>
    </source>
</evidence>
<dbReference type="AlphaFoldDB" id="A0A1C5IRQ0"/>
<gene>
    <name evidence="2" type="ORF">GA0070560_1157</name>
</gene>
<dbReference type="Proteomes" id="UP000199408">
    <property type="component" value="Unassembled WGS sequence"/>
</dbReference>